<dbReference type="PRINTS" id="PR00080">
    <property type="entry name" value="SDRFAMILY"/>
</dbReference>
<dbReference type="AlphaFoldDB" id="A0A6V8K580"/>
<gene>
    <name evidence="3" type="ORF">Phou_028400</name>
</gene>
<dbReference type="InterPro" id="IPR002347">
    <property type="entry name" value="SDR_fam"/>
</dbReference>
<sequence length="261" mass="28290">MTRILITGASDGLGRALAFALAERGYELILHGRDAGRLAEVADRTGSRAIQADLSSLAEVRRLAGEVEGDLDVLVNNAGVGFGAPGAPRELSADGYELRLAVNYLAPYLLTQLLLPRLKRAAPSRIVNVASIGQRPFDVDDPMMERGYDGTEAYRRAKLALIAYTFDLADELAGTGVTVNCLHPATLMPTTMVVQAGTGHVDTLERGLQATLRLVVDPRLAGVTGRFFDREREARALDQAYDPDFRKRLRELTESLVSARA</sequence>
<dbReference type="PRINTS" id="PR00081">
    <property type="entry name" value="GDHRDH"/>
</dbReference>
<evidence type="ECO:0000256" key="2">
    <source>
        <dbReference type="RuleBase" id="RU000363"/>
    </source>
</evidence>
<dbReference type="PANTHER" id="PTHR43157">
    <property type="entry name" value="PHOSPHATIDYLINOSITOL-GLYCAN BIOSYNTHESIS CLASS F PROTEIN-RELATED"/>
    <property type="match status" value="1"/>
</dbReference>
<evidence type="ECO:0000256" key="1">
    <source>
        <dbReference type="ARBA" id="ARBA00023002"/>
    </source>
</evidence>
<proteinExistence type="inferred from homology"/>
<keyword evidence="1" id="KW-0560">Oxidoreductase</keyword>
<protein>
    <submittedName>
        <fullName evidence="3">Oxidoreductase</fullName>
    </submittedName>
</protein>
<reference evidence="3 4" key="2">
    <citation type="submission" date="2020-03" db="EMBL/GenBank/DDBJ databases">
        <authorList>
            <person name="Ichikawa N."/>
            <person name="Kimura A."/>
            <person name="Kitahashi Y."/>
            <person name="Uohara A."/>
        </authorList>
    </citation>
    <scope>NUCLEOTIDE SEQUENCE [LARGE SCALE GENOMIC DNA]</scope>
    <source>
        <strain evidence="3 4">NBRC 108639</strain>
    </source>
</reference>
<keyword evidence="4" id="KW-1185">Reference proteome</keyword>
<dbReference type="RefSeq" id="WP_173056385.1">
    <property type="nucleotide sequence ID" value="NZ_BAABGO010000001.1"/>
</dbReference>
<dbReference type="Gene3D" id="3.40.50.720">
    <property type="entry name" value="NAD(P)-binding Rossmann-like Domain"/>
    <property type="match status" value="1"/>
</dbReference>
<evidence type="ECO:0000313" key="4">
    <source>
        <dbReference type="Proteomes" id="UP000482800"/>
    </source>
</evidence>
<evidence type="ECO:0000313" key="3">
    <source>
        <dbReference type="EMBL" id="GFJ78660.1"/>
    </source>
</evidence>
<dbReference type="PANTHER" id="PTHR43157:SF31">
    <property type="entry name" value="PHOSPHATIDYLINOSITOL-GLYCAN BIOSYNTHESIS CLASS F PROTEIN"/>
    <property type="match status" value="1"/>
</dbReference>
<organism evidence="3 4">
    <name type="scientific">Phytohabitans houttuyneae</name>
    <dbReference type="NCBI Taxonomy" id="1076126"/>
    <lineage>
        <taxon>Bacteria</taxon>
        <taxon>Bacillati</taxon>
        <taxon>Actinomycetota</taxon>
        <taxon>Actinomycetes</taxon>
        <taxon>Micromonosporales</taxon>
        <taxon>Micromonosporaceae</taxon>
    </lineage>
</organism>
<dbReference type="GO" id="GO:0016491">
    <property type="term" value="F:oxidoreductase activity"/>
    <property type="evidence" value="ECO:0007669"/>
    <property type="project" value="UniProtKB-KW"/>
</dbReference>
<dbReference type="EMBL" id="BLPF01000001">
    <property type="protein sequence ID" value="GFJ78660.1"/>
    <property type="molecule type" value="Genomic_DNA"/>
</dbReference>
<name>A0A6V8K580_9ACTN</name>
<accession>A0A6V8K580</accession>
<dbReference type="Proteomes" id="UP000482800">
    <property type="component" value="Unassembled WGS sequence"/>
</dbReference>
<dbReference type="InterPro" id="IPR036291">
    <property type="entry name" value="NAD(P)-bd_dom_sf"/>
</dbReference>
<comment type="similarity">
    <text evidence="2">Belongs to the short-chain dehydrogenases/reductases (SDR) family.</text>
</comment>
<dbReference type="SUPFAM" id="SSF51735">
    <property type="entry name" value="NAD(P)-binding Rossmann-fold domains"/>
    <property type="match status" value="1"/>
</dbReference>
<dbReference type="Pfam" id="PF00106">
    <property type="entry name" value="adh_short"/>
    <property type="match status" value="1"/>
</dbReference>
<comment type="caution">
    <text evidence="3">The sequence shown here is derived from an EMBL/GenBank/DDBJ whole genome shotgun (WGS) entry which is preliminary data.</text>
</comment>
<reference evidence="3 4" key="1">
    <citation type="submission" date="2020-03" db="EMBL/GenBank/DDBJ databases">
        <title>Whole genome shotgun sequence of Phytohabitans houttuyneae NBRC 108639.</title>
        <authorList>
            <person name="Komaki H."/>
            <person name="Tamura T."/>
        </authorList>
    </citation>
    <scope>NUCLEOTIDE SEQUENCE [LARGE SCALE GENOMIC DNA]</scope>
    <source>
        <strain evidence="3 4">NBRC 108639</strain>
    </source>
</reference>